<dbReference type="AlphaFoldDB" id="A0A926UW97"/>
<dbReference type="Proteomes" id="UP000631421">
    <property type="component" value="Unassembled WGS sequence"/>
</dbReference>
<dbReference type="EMBL" id="JACJPY010000101">
    <property type="protein sequence ID" value="MBD2152387.1"/>
    <property type="molecule type" value="Genomic_DNA"/>
</dbReference>
<name>A0A926UW97_9CYAN</name>
<keyword evidence="2" id="KW-1185">Reference proteome</keyword>
<proteinExistence type="predicted"/>
<sequence>MTYKDLRKQIEALNNLKKQCPDPVAADLIEEAILTLEQAQIQLTNG</sequence>
<dbReference type="RefSeq" id="WP_190352851.1">
    <property type="nucleotide sequence ID" value="NZ_JACJPY010000101.1"/>
</dbReference>
<organism evidence="1 2">
    <name type="scientific">Pseudanabaena cinerea FACHB-1277</name>
    <dbReference type="NCBI Taxonomy" id="2949581"/>
    <lineage>
        <taxon>Bacteria</taxon>
        <taxon>Bacillati</taxon>
        <taxon>Cyanobacteriota</taxon>
        <taxon>Cyanophyceae</taxon>
        <taxon>Pseudanabaenales</taxon>
        <taxon>Pseudanabaenaceae</taxon>
        <taxon>Pseudanabaena</taxon>
        <taxon>Pseudanabaena cinerea</taxon>
    </lineage>
</organism>
<accession>A0A926UW97</accession>
<reference evidence="1" key="1">
    <citation type="journal article" date="2015" name="ISME J.">
        <title>Draft Genome Sequence of Streptomyces incarnatus NRRL8089, which Produces the Nucleoside Antibiotic Sinefungin.</title>
        <authorList>
            <person name="Oshima K."/>
            <person name="Hattori M."/>
            <person name="Shimizu H."/>
            <person name="Fukuda K."/>
            <person name="Nemoto M."/>
            <person name="Inagaki K."/>
            <person name="Tamura T."/>
        </authorList>
    </citation>
    <scope>NUCLEOTIDE SEQUENCE</scope>
    <source>
        <strain evidence="1">FACHB-1277</strain>
    </source>
</reference>
<reference evidence="1" key="2">
    <citation type="submission" date="2020-08" db="EMBL/GenBank/DDBJ databases">
        <authorList>
            <person name="Chen M."/>
            <person name="Teng W."/>
            <person name="Zhao L."/>
            <person name="Hu C."/>
            <person name="Zhou Y."/>
            <person name="Han B."/>
            <person name="Song L."/>
            <person name="Shu W."/>
        </authorList>
    </citation>
    <scope>NUCLEOTIDE SEQUENCE</scope>
    <source>
        <strain evidence="1">FACHB-1277</strain>
    </source>
</reference>
<gene>
    <name evidence="1" type="ORF">H6F44_20030</name>
</gene>
<evidence type="ECO:0000313" key="2">
    <source>
        <dbReference type="Proteomes" id="UP000631421"/>
    </source>
</evidence>
<comment type="caution">
    <text evidence="1">The sequence shown here is derived from an EMBL/GenBank/DDBJ whole genome shotgun (WGS) entry which is preliminary data.</text>
</comment>
<protein>
    <submittedName>
        <fullName evidence="1">Uncharacterized protein</fullName>
    </submittedName>
</protein>
<evidence type="ECO:0000313" key="1">
    <source>
        <dbReference type="EMBL" id="MBD2152387.1"/>
    </source>
</evidence>